<name>H8H1L1_DEIGI</name>
<evidence type="ECO:0000313" key="1">
    <source>
        <dbReference type="EMBL" id="AFD27409.1"/>
    </source>
</evidence>
<keyword evidence="2" id="KW-1185">Reference proteome</keyword>
<sequence length="155" mass="15754">MQPVNASAKSAKGKGVRMMGQPAPWALKPLSQERTFSGRAMIWLTGEGLVLNVMSAAAADIPAVEVLALGAAAVAGAIKIEVMDTGVAKAATVKADLGHPALGACALKAEVVLPGLLVGRAGWTERPDAVERLAGGQAERAEARCPPVLVGKIVV</sequence>
<dbReference type="EMBL" id="CP002193">
    <property type="protein sequence ID" value="AFD27409.1"/>
    <property type="molecule type" value="Genomic_DNA"/>
</dbReference>
<reference evidence="1 2" key="1">
    <citation type="journal article" date="2012" name="PLoS ONE">
        <title>Genome sequence and transcriptome analysis of the radioresistant bacterium Deinococcus gobiensis: insights into the extreme environmental adaptations.</title>
        <authorList>
            <person name="Yuan M."/>
            <person name="Chen M."/>
            <person name="Zhang W."/>
            <person name="Lu W."/>
            <person name="Wang J."/>
            <person name="Yang M."/>
            <person name="Zhao P."/>
            <person name="Tang R."/>
            <person name="Li X."/>
            <person name="Hao Y."/>
            <person name="Zhou Z."/>
            <person name="Zhan Y."/>
            <person name="Yu H."/>
            <person name="Teng C."/>
            <person name="Yan Y."/>
            <person name="Ping S."/>
            <person name="Wang Y."/>
            <person name="Lin M."/>
        </authorList>
    </citation>
    <scope>NUCLEOTIDE SEQUENCE [LARGE SCALE GENOMIC DNA]</scope>
    <source>
        <strain evidence="2">DSM 21396 / JCM 16679 / CGMCC 1.7299 / I-0</strain>
        <plasmid evidence="1">P2</plasmid>
    </source>
</reference>
<geneLocation type="plasmid" evidence="1 2">
    <name>P2</name>
</geneLocation>
<gene>
    <name evidence="1" type="ordered locus">DGo_PB0139</name>
</gene>
<accession>H8H1L1</accession>
<proteinExistence type="predicted"/>
<keyword evidence="1" id="KW-0614">Plasmid</keyword>
<dbReference type="Proteomes" id="UP000007575">
    <property type="component" value="Plasmid P2"/>
</dbReference>
<dbReference type="KEGG" id="dgo:DGo_PB0139"/>
<organism evidence="1 2">
    <name type="scientific">Deinococcus gobiensis (strain DSM 21396 / JCM 16679 / CGMCC 1.7299 / I-0)</name>
    <dbReference type="NCBI Taxonomy" id="745776"/>
    <lineage>
        <taxon>Bacteria</taxon>
        <taxon>Thermotogati</taxon>
        <taxon>Deinococcota</taxon>
        <taxon>Deinococci</taxon>
        <taxon>Deinococcales</taxon>
        <taxon>Deinococcaceae</taxon>
        <taxon>Deinococcus</taxon>
    </lineage>
</organism>
<protein>
    <submittedName>
        <fullName evidence="1">Uncharacterized protein</fullName>
    </submittedName>
</protein>
<evidence type="ECO:0000313" key="2">
    <source>
        <dbReference type="Proteomes" id="UP000007575"/>
    </source>
</evidence>
<dbReference type="HOGENOM" id="CLU_1692605_0_0_0"/>
<dbReference type="AlphaFoldDB" id="H8H1L1"/>